<proteinExistence type="predicted"/>
<dbReference type="EMBL" id="CAFBLQ010000051">
    <property type="protein sequence ID" value="CAB4868820.1"/>
    <property type="molecule type" value="Genomic_DNA"/>
</dbReference>
<gene>
    <name evidence="1" type="ORF">UFOPK3423_00627</name>
</gene>
<reference evidence="1" key="1">
    <citation type="submission" date="2020-05" db="EMBL/GenBank/DDBJ databases">
        <authorList>
            <person name="Chiriac C."/>
            <person name="Salcher M."/>
            <person name="Ghai R."/>
            <person name="Kavagutti S V."/>
        </authorList>
    </citation>
    <scope>NUCLEOTIDE SEQUENCE</scope>
</reference>
<accession>A0A6J7DGT7</accession>
<sequence>MTTAFTGPHAELALAAIELEAVAHRALFDGDADLARRSLRAAAVVYRESWTLAPPGSWGRLLGMLKAAVLADPELAASCARYALDALNAAGAADESPPTAYVAALCAVIHGDDAQALRAIEGMRTGSPAFVRTAAAIEALARGDAAAYAQALGEIVRSFETRDEHLSGVAIADTAMMLERLAQPRGLAAVPGPSPVLPA</sequence>
<dbReference type="AlphaFoldDB" id="A0A6J7DGT7"/>
<protein>
    <submittedName>
        <fullName evidence="1">Unannotated protein</fullName>
    </submittedName>
</protein>
<organism evidence="1">
    <name type="scientific">freshwater metagenome</name>
    <dbReference type="NCBI Taxonomy" id="449393"/>
    <lineage>
        <taxon>unclassified sequences</taxon>
        <taxon>metagenomes</taxon>
        <taxon>ecological metagenomes</taxon>
    </lineage>
</organism>
<name>A0A6J7DGT7_9ZZZZ</name>
<evidence type="ECO:0000313" key="1">
    <source>
        <dbReference type="EMBL" id="CAB4868820.1"/>
    </source>
</evidence>